<keyword evidence="13" id="KW-0922">Interferon antiviral system evasion</keyword>
<dbReference type="InterPro" id="IPR038115">
    <property type="entry name" value="Nucleocapsid_C_sf"/>
</dbReference>
<keyword evidence="5" id="KW-0945">Host-virus interaction</keyword>
<dbReference type="GO" id="GO:0019013">
    <property type="term" value="C:viral nucleocapsid"/>
    <property type="evidence" value="ECO:0007669"/>
    <property type="project" value="UniProtKB-KW"/>
</dbReference>
<evidence type="ECO:0000256" key="13">
    <source>
        <dbReference type="ARBA" id="ARBA00023258"/>
    </source>
</evidence>
<keyword evidence="8" id="KW-0862">Zinc</keyword>
<evidence type="ECO:0000256" key="6">
    <source>
        <dbReference type="ARBA" id="ARBA00022632"/>
    </source>
</evidence>
<dbReference type="GO" id="GO:0046872">
    <property type="term" value="F:metal ion binding"/>
    <property type="evidence" value="ECO:0007669"/>
    <property type="project" value="UniProtKB-KW"/>
</dbReference>
<evidence type="ECO:0000313" key="19">
    <source>
        <dbReference type="Proteomes" id="UP000129592"/>
    </source>
</evidence>
<dbReference type="GO" id="GO:0003723">
    <property type="term" value="F:RNA binding"/>
    <property type="evidence" value="ECO:0007669"/>
    <property type="project" value="UniProtKB-KW"/>
</dbReference>
<evidence type="ECO:0000259" key="17">
    <source>
        <dbReference type="Pfam" id="PF17290"/>
    </source>
</evidence>
<reference evidence="18 19" key="1">
    <citation type="journal article" date="2012" name="MBio">
        <title>Identification, characterization, and in vitro culture of highly divergent arenaviruses from bosysa constrictors and annulated tree boas: candidate etiological agents for snake inclusion body disease.</title>
        <authorList>
            <person name="Stenglein M.D."/>
            <person name="Sanders C."/>
            <person name="Kistler A.L."/>
            <person name="Ruby J.G."/>
            <person name="Franco J.Y."/>
            <person name="Reavill D.R."/>
            <person name="Dunker F."/>
            <person name="Derisi J.L."/>
        </authorList>
    </citation>
    <scope>NUCLEOTIDE SEQUENCE [LARGE SCALE GENOMIC DNA]</scope>
    <source>
        <strain evidence="18">ATB</strain>
    </source>
</reference>
<evidence type="ECO:0000256" key="11">
    <source>
        <dbReference type="ARBA" id="ARBA00023086"/>
    </source>
</evidence>
<evidence type="ECO:0000256" key="2">
    <source>
        <dbReference type="ARBA" id="ARBA00022482"/>
    </source>
</evidence>
<proteinExistence type="predicted"/>
<keyword evidence="12" id="KW-1035">Host cytoplasm</keyword>
<keyword evidence="11 18" id="KW-0543">Viral nucleoprotein</keyword>
<keyword evidence="6" id="KW-1090">Inhibition of host innate immune response by virus</keyword>
<dbReference type="Pfam" id="PF17290">
    <property type="entry name" value="Arena_ncap_C"/>
    <property type="match status" value="1"/>
</dbReference>
<keyword evidence="10" id="KW-0694">RNA-binding</keyword>
<keyword evidence="2" id="KW-1113">Inhibition of host RLR pathway by virus</keyword>
<evidence type="ECO:0000256" key="3">
    <source>
        <dbReference type="ARBA" id="ARBA00022497"/>
    </source>
</evidence>
<keyword evidence="9" id="KW-0946">Virion</keyword>
<keyword evidence="19" id="KW-1185">Reference proteome</keyword>
<dbReference type="GO" id="GO:0039724">
    <property type="term" value="P:symbiont-mediated suppression of host cytoplasmic pattern recognition receptor signaling pathway via inhibition of IKBKE activity"/>
    <property type="evidence" value="ECO:0007669"/>
    <property type="project" value="UniProtKB-KW"/>
</dbReference>
<evidence type="ECO:0000256" key="7">
    <source>
        <dbReference type="ARBA" id="ARBA00022723"/>
    </source>
</evidence>
<gene>
    <name evidence="18" type="primary">NP</name>
</gene>
<dbReference type="Proteomes" id="UP000129592">
    <property type="component" value="Genome"/>
</dbReference>
<keyword evidence="15" id="KW-0899">Viral immunoevasion</keyword>
<evidence type="ECO:0000256" key="15">
    <source>
        <dbReference type="ARBA" id="ARBA00023280"/>
    </source>
</evidence>
<feature type="domain" description="Nucleocapsid C-terminal Arenaviridae" evidence="17">
    <location>
        <begin position="399"/>
        <end position="573"/>
    </location>
</feature>
<evidence type="ECO:0000256" key="9">
    <source>
        <dbReference type="ARBA" id="ARBA00022844"/>
    </source>
</evidence>
<protein>
    <submittedName>
        <fullName evidence="18">Nucleoprotein</fullName>
    </submittedName>
</protein>
<dbReference type="GO" id="GO:0019029">
    <property type="term" value="C:helical viral capsid"/>
    <property type="evidence" value="ECO:0007669"/>
    <property type="project" value="UniProtKB-KW"/>
</dbReference>
<evidence type="ECO:0000256" key="12">
    <source>
        <dbReference type="ARBA" id="ARBA00023200"/>
    </source>
</evidence>
<evidence type="ECO:0000256" key="8">
    <source>
        <dbReference type="ARBA" id="ARBA00022833"/>
    </source>
</evidence>
<accession>J7HCF9</accession>
<evidence type="ECO:0000256" key="14">
    <source>
        <dbReference type="ARBA" id="ARBA00023274"/>
    </source>
</evidence>
<evidence type="ECO:0000259" key="16">
    <source>
        <dbReference type="Pfam" id="PF00843"/>
    </source>
</evidence>
<keyword evidence="1" id="KW-1224">Inhibition of host IKBKE by virus</keyword>
<organism evidence="18 19">
    <name type="scientific">CAS virus</name>
    <dbReference type="NCBI Taxonomy" id="1223561"/>
    <lineage>
        <taxon>Viruses</taxon>
        <taxon>Riboviria</taxon>
        <taxon>Orthornavirae</taxon>
        <taxon>Negarnaviricota</taxon>
        <taxon>Polyploviricotina</taxon>
        <taxon>Bunyaviricetes</taxon>
        <taxon>Hareavirales</taxon>
        <taxon>Arenaviridae</taxon>
        <taxon>Reptarenavirus</taxon>
        <taxon>Reptarenavirus californiae</taxon>
    </lineage>
</organism>
<dbReference type="KEGG" id="vg:13466432"/>
<dbReference type="GeneID" id="13466432"/>
<dbReference type="OrthoDB" id="3135at10239"/>
<keyword evidence="4" id="KW-0167">Capsid protein</keyword>
<sequence>MNQLVVKKHLNKVLRPFQANLNNDLFKDVKLISAKININEVNDVLRRLRKETKTRDDLQKLRKLNKYLAEGTNVTSEQVVVEIDSTQMSDEDLMQCIDNLERIKKKAEYKGGRDKPSSKFEFETGLSHEDHERFSSLFASFVPQKPNPRNENNKPKSWIGVSSEELANQFGTSPSITVSIMLQRSGCTFKELFEALNDISLLDAGMFVNASVIKALSSKHHCLDVVEFSVPKNSSGYNITVKSVVKAANSISSHPKLEKIMVTDQNRTKLLSVLVAAQKDLQLEIKLDEERTLFEDLFYKVCVSPNGACVVSIRSNLTGRGWDNTVFKLRRPPPYAPSKLYPDLMDLDLPQSPPNKWLKDDSKKILKPVELETSGGIDDFLSSPSEDSPNELEIIDPRSLVLSDMAQKLFKNNKEVFIDIEGSATDPVEIALYGVEKNQYIHIFRLPKDSESFKKASRHSHGLIASDMADHINLFIDKNIKSMFSAIPKDQIVHCQGSDIKELLKFYGRSDINVADSKWKKKDYMSYHEGILDIVSDILPCKHSGTVKDKTGALTSPHCALVDCMMFACAAKGHITIEDPKPVQ</sequence>
<dbReference type="EMBL" id="JQ717262">
    <property type="protein sequence ID" value="AFP93552.1"/>
    <property type="molecule type" value="Genomic_RNA"/>
</dbReference>
<dbReference type="InterPro" id="IPR035083">
    <property type="entry name" value="Nucleocapsid_N_arenaviridae"/>
</dbReference>
<dbReference type="GO" id="GO:1990904">
    <property type="term" value="C:ribonucleoprotein complex"/>
    <property type="evidence" value="ECO:0007669"/>
    <property type="project" value="UniProtKB-KW"/>
</dbReference>
<evidence type="ECO:0000256" key="1">
    <source>
        <dbReference type="ARBA" id="ARBA00022437"/>
    </source>
</evidence>
<evidence type="ECO:0000256" key="4">
    <source>
        <dbReference type="ARBA" id="ARBA00022561"/>
    </source>
</evidence>
<feature type="domain" description="Nucleocapsid N-terminal Arenaviridae" evidence="16">
    <location>
        <begin position="8"/>
        <end position="329"/>
    </location>
</feature>
<dbReference type="InterPro" id="IPR035084">
    <property type="entry name" value="Nucleocapsid_C_arenaviridae"/>
</dbReference>
<evidence type="ECO:0000256" key="5">
    <source>
        <dbReference type="ARBA" id="ARBA00022581"/>
    </source>
</evidence>
<evidence type="ECO:0000313" key="18">
    <source>
        <dbReference type="EMBL" id="AFP93552.1"/>
    </source>
</evidence>
<evidence type="ECO:0000256" key="10">
    <source>
        <dbReference type="ARBA" id="ARBA00022884"/>
    </source>
</evidence>
<keyword evidence="7" id="KW-0479">Metal-binding</keyword>
<dbReference type="Gene3D" id="1.10.150.550">
    <property type="entry name" value="Arenavirus nucleocapsid protein, head domain"/>
    <property type="match status" value="1"/>
</dbReference>
<keyword evidence="3" id="KW-1139">Helical capsid protein</keyword>
<keyword evidence="14" id="KW-0687">Ribonucleoprotein</keyword>
<name>J7HCF9_9VIRU</name>
<dbReference type="RefSeq" id="YP_006590087.1">
    <property type="nucleotide sequence ID" value="NC_018481.1"/>
</dbReference>
<dbReference type="Gene3D" id="3.30.420.410">
    <property type="entry name" value="Arenaviral nucleoprotein, C-terminal domain"/>
    <property type="match status" value="1"/>
</dbReference>
<dbReference type="Pfam" id="PF00843">
    <property type="entry name" value="Arena_nucleocap"/>
    <property type="match status" value="1"/>
</dbReference>